<dbReference type="RefSeq" id="WP_369779822.1">
    <property type="nucleotide sequence ID" value="NZ_CP165727.1"/>
</dbReference>
<feature type="signal peptide" evidence="1">
    <location>
        <begin position="1"/>
        <end position="30"/>
    </location>
</feature>
<evidence type="ECO:0008006" key="3">
    <source>
        <dbReference type="Google" id="ProtNLM"/>
    </source>
</evidence>
<evidence type="ECO:0000256" key="1">
    <source>
        <dbReference type="SAM" id="SignalP"/>
    </source>
</evidence>
<proteinExistence type="predicted"/>
<reference evidence="2" key="1">
    <citation type="submission" date="2024-08" db="EMBL/GenBank/DDBJ databases">
        <authorList>
            <person name="Yu S.T."/>
        </authorList>
    </citation>
    <scope>NUCLEOTIDE SEQUENCE</scope>
    <source>
        <strain evidence="2">R33</strain>
    </source>
</reference>
<protein>
    <recommendedName>
        <fullName evidence="3">Secreted protein</fullName>
    </recommendedName>
</protein>
<gene>
    <name evidence="2" type="ORF">AB5J51_37780</name>
</gene>
<sequence>MHFRAATTVRNTVVLLMALLLALAADVSLAAPQAHAYNKYWITTFTPASGYPNPVCGTSNGHPCGPNGYLYAGSNYVFCRAWGAEVNDGQGNFNRWWLWTDLDTPAGSQGWVSAYYLSGQGNDQADYWNGSRWVPIPNC</sequence>
<accession>A0AB39YEG2</accession>
<dbReference type="EMBL" id="CP165727">
    <property type="protein sequence ID" value="XDV68279.1"/>
    <property type="molecule type" value="Genomic_DNA"/>
</dbReference>
<organism evidence="2">
    <name type="scientific">Streptomyces sp. R33</name>
    <dbReference type="NCBI Taxonomy" id="3238629"/>
    <lineage>
        <taxon>Bacteria</taxon>
        <taxon>Bacillati</taxon>
        <taxon>Actinomycetota</taxon>
        <taxon>Actinomycetes</taxon>
        <taxon>Kitasatosporales</taxon>
        <taxon>Streptomycetaceae</taxon>
        <taxon>Streptomyces</taxon>
    </lineage>
</organism>
<name>A0AB39YEG2_9ACTN</name>
<dbReference type="AlphaFoldDB" id="A0AB39YEG2"/>
<evidence type="ECO:0000313" key="2">
    <source>
        <dbReference type="EMBL" id="XDV68279.1"/>
    </source>
</evidence>
<keyword evidence="1" id="KW-0732">Signal</keyword>
<feature type="chain" id="PRO_5044254517" description="Secreted protein" evidence="1">
    <location>
        <begin position="31"/>
        <end position="139"/>
    </location>
</feature>